<feature type="domain" description="SWEET-like" evidence="11">
    <location>
        <begin position="10"/>
        <end position="194"/>
    </location>
</feature>
<feature type="transmembrane region" description="Helical" evidence="10">
    <location>
        <begin position="44"/>
        <end position="62"/>
    </location>
</feature>
<dbReference type="EMBL" id="VEPZ02001403">
    <property type="protein sequence ID" value="KAE8675201.1"/>
    <property type="molecule type" value="Genomic_DNA"/>
</dbReference>
<dbReference type="AlphaFoldDB" id="A0A6A2XGT3"/>
<evidence type="ECO:0000256" key="10">
    <source>
        <dbReference type="SAM" id="Phobius"/>
    </source>
</evidence>
<evidence type="ECO:0000256" key="7">
    <source>
        <dbReference type="ARBA" id="ARBA00022786"/>
    </source>
</evidence>
<evidence type="ECO:0000256" key="4">
    <source>
        <dbReference type="ARBA" id="ARBA00012483"/>
    </source>
</evidence>
<dbReference type="PANTHER" id="PTHR33389:SF34">
    <property type="entry name" value="DUF2921 FAMILY PROTEIN"/>
    <property type="match status" value="1"/>
</dbReference>
<comment type="subcellular location">
    <subcellularLocation>
        <location evidence="2">Endomembrane system</location>
        <topology evidence="2">Multi-pass membrane protein</topology>
    </subcellularLocation>
</comment>
<comment type="pathway">
    <text evidence="3">Protein modification; protein ubiquitination.</text>
</comment>
<evidence type="ECO:0000256" key="1">
    <source>
        <dbReference type="ARBA" id="ARBA00000900"/>
    </source>
</evidence>
<dbReference type="GO" id="GO:0061630">
    <property type="term" value="F:ubiquitin protein ligase activity"/>
    <property type="evidence" value="ECO:0007669"/>
    <property type="project" value="UniProtKB-EC"/>
</dbReference>
<evidence type="ECO:0000313" key="13">
    <source>
        <dbReference type="Proteomes" id="UP000436088"/>
    </source>
</evidence>
<evidence type="ECO:0000256" key="5">
    <source>
        <dbReference type="ARBA" id="ARBA00022679"/>
    </source>
</evidence>
<evidence type="ECO:0000256" key="3">
    <source>
        <dbReference type="ARBA" id="ARBA00004906"/>
    </source>
</evidence>
<gene>
    <name evidence="12" type="ORF">F3Y22_tig00111689pilonHSYRG00006</name>
</gene>
<keyword evidence="13" id="KW-1185">Reference proteome</keyword>
<comment type="caution">
    <text evidence="12">The sequence shown here is derived from an EMBL/GenBank/DDBJ whole genome shotgun (WGS) entry which is preliminary data.</text>
</comment>
<keyword evidence="7" id="KW-0833">Ubl conjugation pathway</keyword>
<dbReference type="GO" id="GO:0012505">
    <property type="term" value="C:endomembrane system"/>
    <property type="evidence" value="ECO:0007669"/>
    <property type="project" value="UniProtKB-SubCell"/>
</dbReference>
<evidence type="ECO:0000256" key="2">
    <source>
        <dbReference type="ARBA" id="ARBA00004127"/>
    </source>
</evidence>
<keyword evidence="6 10" id="KW-0812">Transmembrane</keyword>
<dbReference type="InterPro" id="IPR021319">
    <property type="entry name" value="DUF2921"/>
</dbReference>
<sequence>MNEVIIRVVTMVAFLLQIRLLMLSWTARCSTGKKKALWTAEKRGLYVCFLVYITGAMIAFFIKSRQSVHQTRRHSWYYKDEIILGSSRPYAGLILDVFLFPQIIFNMLQNSREPALSRFYYIGITVVRLLPHGYDLYRANTYADIEDTYIYANHAADYYSTAWDFIIIVLGLFFAATIHYQQRLGGRCFLPKRFQESVIDEELSVDSEEQLPLKYST</sequence>
<proteinExistence type="predicted"/>
<name>A0A6A2XGT3_HIBSY</name>
<evidence type="ECO:0000256" key="6">
    <source>
        <dbReference type="ARBA" id="ARBA00022692"/>
    </source>
</evidence>
<comment type="catalytic activity">
    <reaction evidence="1">
        <text>S-ubiquitinyl-[E2 ubiquitin-conjugating enzyme]-L-cysteine + [acceptor protein]-L-lysine = [E2 ubiquitin-conjugating enzyme]-L-cysteine + N(6)-ubiquitinyl-[acceptor protein]-L-lysine.</text>
        <dbReference type="EC" id="2.3.2.27"/>
    </reaction>
</comment>
<dbReference type="Proteomes" id="UP000436088">
    <property type="component" value="Unassembled WGS sequence"/>
</dbReference>
<protein>
    <recommendedName>
        <fullName evidence="4">RING-type E3 ubiquitin transferase</fullName>
        <ecNumber evidence="4">2.3.2.27</ecNumber>
    </recommendedName>
</protein>
<feature type="transmembrane region" description="Helical" evidence="10">
    <location>
        <begin position="6"/>
        <end position="23"/>
    </location>
</feature>
<reference evidence="12" key="1">
    <citation type="submission" date="2019-09" db="EMBL/GenBank/DDBJ databases">
        <title>Draft genome information of white flower Hibiscus syriacus.</title>
        <authorList>
            <person name="Kim Y.-M."/>
        </authorList>
    </citation>
    <scope>NUCLEOTIDE SEQUENCE [LARGE SCALE GENOMIC DNA]</scope>
    <source>
        <strain evidence="12">YM2019G1</strain>
    </source>
</reference>
<feature type="transmembrane region" description="Helical" evidence="10">
    <location>
        <begin position="162"/>
        <end position="180"/>
    </location>
</feature>
<organism evidence="12 13">
    <name type="scientific">Hibiscus syriacus</name>
    <name type="common">Rose of Sharon</name>
    <dbReference type="NCBI Taxonomy" id="106335"/>
    <lineage>
        <taxon>Eukaryota</taxon>
        <taxon>Viridiplantae</taxon>
        <taxon>Streptophyta</taxon>
        <taxon>Embryophyta</taxon>
        <taxon>Tracheophyta</taxon>
        <taxon>Spermatophyta</taxon>
        <taxon>Magnoliopsida</taxon>
        <taxon>eudicotyledons</taxon>
        <taxon>Gunneridae</taxon>
        <taxon>Pentapetalae</taxon>
        <taxon>rosids</taxon>
        <taxon>malvids</taxon>
        <taxon>Malvales</taxon>
        <taxon>Malvaceae</taxon>
        <taxon>Malvoideae</taxon>
        <taxon>Hibiscus</taxon>
    </lineage>
</organism>
<evidence type="ECO:0000259" key="11">
    <source>
        <dbReference type="Pfam" id="PF11145"/>
    </source>
</evidence>
<dbReference type="PANTHER" id="PTHR33389">
    <property type="entry name" value="FAMILY PROTEIN, PUTATIVE (DUF2921)-RELATED"/>
    <property type="match status" value="1"/>
</dbReference>
<keyword evidence="9 10" id="KW-0472">Membrane</keyword>
<keyword evidence="8 10" id="KW-1133">Transmembrane helix</keyword>
<keyword evidence="5" id="KW-0808">Transferase</keyword>
<dbReference type="Pfam" id="PF11145">
    <property type="entry name" value="DUF2921"/>
    <property type="match status" value="1"/>
</dbReference>
<evidence type="ECO:0000256" key="8">
    <source>
        <dbReference type="ARBA" id="ARBA00022989"/>
    </source>
</evidence>
<accession>A0A6A2XGT3</accession>
<evidence type="ECO:0000313" key="12">
    <source>
        <dbReference type="EMBL" id="KAE8675201.1"/>
    </source>
</evidence>
<dbReference type="EC" id="2.3.2.27" evidence="4"/>
<evidence type="ECO:0000256" key="9">
    <source>
        <dbReference type="ARBA" id="ARBA00023136"/>
    </source>
</evidence>